<dbReference type="RefSeq" id="WP_218101258.1">
    <property type="nucleotide sequence ID" value="NZ_CAJVCE010000016.1"/>
</dbReference>
<gene>
    <name evidence="2" type="ORF">PAECIP111802_05009</name>
</gene>
<feature type="domain" description="TraG P-loop" evidence="1">
    <location>
        <begin position="267"/>
        <end position="344"/>
    </location>
</feature>
<dbReference type="EMBL" id="CAJVCE010000016">
    <property type="protein sequence ID" value="CAG7651615.1"/>
    <property type="molecule type" value="Genomic_DNA"/>
</dbReference>
<comment type="caution">
    <text evidence="2">The sequence shown here is derived from an EMBL/GenBank/DDBJ whole genome shotgun (WGS) entry which is preliminary data.</text>
</comment>
<keyword evidence="3" id="KW-1185">Reference proteome</keyword>
<proteinExistence type="predicted"/>
<sequence length="690" mass="77693">MKNLLQKIFGNKKSPVDPGELQSQELKSGMPVPTLSYFDFVAPTGFEVPEHTRDIGNVLDGAAGAYPFRSFILEFGTTSLTTGSLDVLYRSGPVNMMFYITKLTRNQAIRTYKNAATDEGTRLINMLKSGNEIEAREAQKSVDAAGRLLDELSDGYNDGFLGTCLVTVFAKDEKGLDNVGMHMQDDLMGNDHYLRVLYNRQRSGYISTLPIANNKIDDRNDRRFFDRTAIVAASPFYSSEIPFSGGVPLGVNQHSGTMEFLNTFAKYLDNYSSMIVGSSGSGKSFSNKYISSSQICLGYRIFSIDPDGENGPVCRLLGGREVEIREGGKVCINPFAISEEEVEITDEVGRKKAIVVVPLGPKIGQLLKFFDRLLGGMTSEEETHLKKAILDTYQDAGITEDPASLYEPGLVPEFNRFTREVEQVRKRKPERTLTDVYKRLLKNCAVNVDWETLEFEDLKEKYAERLLTVIRGYLRDFPDGALIDGQTNFGDDMPVDNMLDNVCWINFNIKAIESSRIFDIMMLVITTLGWEYFIKRPSLRKFRKRLKIEEAWKMKRIPGAMEFIEDLARRSRKYNAGADIITQDLTPFLEDSSGIALVKNATTALFLRIGQISTDEKLQLKSIFNFSEGELEVICRRPPEREEDDSRGEGILRVGGSSAFIKVTVSKEMRRFIDTDPDWLQEQGLLPEVG</sequence>
<dbReference type="InterPro" id="IPR043964">
    <property type="entry name" value="P-loop_TraG"/>
</dbReference>
<dbReference type="Pfam" id="PF19044">
    <property type="entry name" value="P-loop_TraG"/>
    <property type="match status" value="2"/>
</dbReference>
<evidence type="ECO:0000313" key="2">
    <source>
        <dbReference type="EMBL" id="CAG7651615.1"/>
    </source>
</evidence>
<accession>A0ABM8VNL6</accession>
<reference evidence="2 3" key="1">
    <citation type="submission" date="2021-06" db="EMBL/GenBank/DDBJ databases">
        <authorList>
            <person name="Criscuolo A."/>
        </authorList>
    </citation>
    <scope>NUCLEOTIDE SEQUENCE [LARGE SCALE GENOMIC DNA]</scope>
    <source>
        <strain evidence="3">CIP 111802</strain>
    </source>
</reference>
<feature type="domain" description="TraG P-loop" evidence="1">
    <location>
        <begin position="502"/>
        <end position="591"/>
    </location>
</feature>
<evidence type="ECO:0000259" key="1">
    <source>
        <dbReference type="Pfam" id="PF19044"/>
    </source>
</evidence>
<dbReference type="PANTHER" id="PTHR30121:SF6">
    <property type="entry name" value="SLR6007 PROTEIN"/>
    <property type="match status" value="1"/>
</dbReference>
<protein>
    <recommendedName>
        <fullName evidence="1">TraG P-loop domain-containing protein</fullName>
    </recommendedName>
</protein>
<dbReference type="PANTHER" id="PTHR30121">
    <property type="entry name" value="UNCHARACTERIZED PROTEIN YJGR-RELATED"/>
    <property type="match status" value="1"/>
</dbReference>
<dbReference type="InterPro" id="IPR051162">
    <property type="entry name" value="T4SS_component"/>
</dbReference>
<name>A0ABM8VNL6_9BACL</name>
<organism evidence="2 3">
    <name type="scientific">Paenibacillus allorhizosphaerae</name>
    <dbReference type="NCBI Taxonomy" id="2849866"/>
    <lineage>
        <taxon>Bacteria</taxon>
        <taxon>Bacillati</taxon>
        <taxon>Bacillota</taxon>
        <taxon>Bacilli</taxon>
        <taxon>Bacillales</taxon>
        <taxon>Paenibacillaceae</taxon>
        <taxon>Paenibacillus</taxon>
    </lineage>
</organism>
<evidence type="ECO:0000313" key="3">
    <source>
        <dbReference type="Proteomes" id="UP000730618"/>
    </source>
</evidence>
<dbReference type="Proteomes" id="UP000730618">
    <property type="component" value="Unassembled WGS sequence"/>
</dbReference>